<gene>
    <name evidence="2" type="ORF">BEH_22395</name>
</gene>
<accession>A0A231S5U4</accession>
<accession>A0A0H4KNU0</accession>
<dbReference type="InterPro" id="IPR013766">
    <property type="entry name" value="Thioredoxin_domain"/>
</dbReference>
<reference evidence="2 3" key="1">
    <citation type="journal article" date="2015" name="PLoS ONE">
        <title>Genome Sequence of Bacillus endophyticus and Analysis of Its Companion Mechanism in the Ketogulonigenium vulgare-Bacillus Strain Consortium.</title>
        <authorList>
            <person name="Jia N."/>
            <person name="Du J."/>
            <person name="Ding M.Z."/>
            <person name="Gao F."/>
            <person name="Yuan Y.J."/>
        </authorList>
    </citation>
    <scope>NUCLEOTIDE SEQUENCE [LARGE SCALE GENOMIC DNA]</scope>
    <source>
        <strain evidence="2 3">Hbe603</strain>
    </source>
</reference>
<dbReference type="Gene3D" id="3.40.30.10">
    <property type="entry name" value="Glutaredoxin"/>
    <property type="match status" value="1"/>
</dbReference>
<dbReference type="Proteomes" id="UP000036202">
    <property type="component" value="Chromosome"/>
</dbReference>
<dbReference type="OrthoDB" id="5784238at2"/>
<dbReference type="RefSeq" id="WP_040060475.1">
    <property type="nucleotide sequence ID" value="NZ_CP011974.1"/>
</dbReference>
<evidence type="ECO:0000313" key="3">
    <source>
        <dbReference type="Proteomes" id="UP000036202"/>
    </source>
</evidence>
<dbReference type="Pfam" id="PF00085">
    <property type="entry name" value="Thioredoxin"/>
    <property type="match status" value="1"/>
</dbReference>
<protein>
    <submittedName>
        <fullName evidence="2">Thiol reductase thioredoxin</fullName>
    </submittedName>
</protein>
<dbReference type="EMBL" id="CP011974">
    <property type="protein sequence ID" value="AKO95195.1"/>
    <property type="molecule type" value="Genomic_DNA"/>
</dbReference>
<feature type="domain" description="Thioredoxin" evidence="1">
    <location>
        <begin position="6"/>
        <end position="92"/>
    </location>
</feature>
<dbReference type="InterPro" id="IPR036249">
    <property type="entry name" value="Thioredoxin-like_sf"/>
</dbReference>
<dbReference type="AlphaFoldDB" id="A0A0H4KNU0"/>
<evidence type="ECO:0000259" key="1">
    <source>
        <dbReference type="Pfam" id="PF00085"/>
    </source>
</evidence>
<proteinExistence type="predicted"/>
<keyword evidence="3" id="KW-1185">Reference proteome</keyword>
<sequence length="106" mass="12139">MQEWTEEIVNENINKEGYRFLYFYTPLCGTCQLAKKMLEVSEKVLPDVNIGVANLNYMPNKASEFKIESVPCLLILKDGKLEEKVYAFHSVENIIGKLGSYESALR</sequence>
<evidence type="ECO:0000313" key="2">
    <source>
        <dbReference type="EMBL" id="AKO95195.1"/>
    </source>
</evidence>
<name>A0A0H4KNU0_9BACI</name>
<organism evidence="2 3">
    <name type="scientific">Priestia filamentosa</name>
    <dbReference type="NCBI Taxonomy" id="1402861"/>
    <lineage>
        <taxon>Bacteria</taxon>
        <taxon>Bacillati</taxon>
        <taxon>Bacillota</taxon>
        <taxon>Bacilli</taxon>
        <taxon>Bacillales</taxon>
        <taxon>Bacillaceae</taxon>
        <taxon>Priestia</taxon>
    </lineage>
</organism>
<dbReference type="CDD" id="cd02947">
    <property type="entry name" value="TRX_family"/>
    <property type="match status" value="1"/>
</dbReference>
<dbReference type="GeneID" id="93703026"/>
<reference evidence="3" key="2">
    <citation type="submission" date="2015-06" db="EMBL/GenBank/DDBJ databases">
        <title>Genome Sequence of Bacillus endophyticus and Analysis of its Companion Mechanism in the Ketogulonigenium vulgare-Bacillus strain Consortium.</title>
        <authorList>
            <person name="Jia N."/>
            <person name="Du J."/>
            <person name="Ding M.-Z."/>
            <person name="Gao F."/>
            <person name="Yuan Y.-J."/>
        </authorList>
    </citation>
    <scope>NUCLEOTIDE SEQUENCE [LARGE SCALE GENOMIC DNA]</scope>
    <source>
        <strain evidence="3">Hbe603</strain>
    </source>
</reference>
<dbReference type="SUPFAM" id="SSF52833">
    <property type="entry name" value="Thioredoxin-like"/>
    <property type="match status" value="1"/>
</dbReference>
<dbReference type="KEGG" id="beo:BEH_22395"/>
<dbReference type="PATRIC" id="fig|135735.6.peg.4713"/>